<accession>A0A285Q0K2</accession>
<dbReference type="KEGG" id="ehl:EHLA_3157"/>
<evidence type="ECO:0000313" key="2">
    <source>
        <dbReference type="Proteomes" id="UP000217549"/>
    </source>
</evidence>
<keyword evidence="2" id="KW-1185">Reference proteome</keyword>
<gene>
    <name evidence="1" type="ORF">EHLA_3157</name>
</gene>
<dbReference type="AlphaFoldDB" id="A0A285Q0K2"/>
<dbReference type="EMBL" id="LT907978">
    <property type="protein sequence ID" value="SOB73705.1"/>
    <property type="molecule type" value="Genomic_DNA"/>
</dbReference>
<organism evidence="1 2">
    <name type="scientific">Anaerobutyricum hallii</name>
    <dbReference type="NCBI Taxonomy" id="39488"/>
    <lineage>
        <taxon>Bacteria</taxon>
        <taxon>Bacillati</taxon>
        <taxon>Bacillota</taxon>
        <taxon>Clostridia</taxon>
        <taxon>Lachnospirales</taxon>
        <taxon>Lachnospiraceae</taxon>
        <taxon>Anaerobutyricum</taxon>
    </lineage>
</organism>
<protein>
    <submittedName>
        <fullName evidence="1">Uncharacterized protein</fullName>
    </submittedName>
</protein>
<evidence type="ECO:0000313" key="1">
    <source>
        <dbReference type="EMBL" id="SOB73705.1"/>
    </source>
</evidence>
<dbReference type="STRING" id="39488.ERS852450_02129"/>
<name>A0A285Q0K2_9FIRM</name>
<dbReference type="RefSeq" id="WP_096241386.1">
    <property type="nucleotide sequence ID" value="NZ_CP143936.1"/>
</dbReference>
<sequence>MDDMNKDDMSKKEDFNFEWLPGFREMMVCQNDSQTQSLLPPEQLQQEEQKYWKDYEYLIQMLPMVVREVWIVADALLDRYEYAGSSIYSEYPDKVTILKIADMVYDKLKYREEQEMIQTNDEAMIKNPYFIEVSLRDGNSPFRTLIQVVLHWNINHRRQRYYRRQKVFSNR</sequence>
<proteinExistence type="predicted"/>
<reference evidence="2" key="1">
    <citation type="submission" date="2017-09" db="EMBL/GenBank/DDBJ databases">
        <authorList>
            <person name="Shetty A S."/>
        </authorList>
    </citation>
    <scope>NUCLEOTIDE SEQUENCE [LARGE SCALE GENOMIC DNA]</scope>
</reference>
<dbReference type="Proteomes" id="UP000217549">
    <property type="component" value="Chromosome I"/>
</dbReference>